<feature type="signal peptide" evidence="4">
    <location>
        <begin position="1"/>
        <end position="19"/>
    </location>
</feature>
<evidence type="ECO:0000256" key="4">
    <source>
        <dbReference type="SAM" id="SignalP"/>
    </source>
</evidence>
<dbReference type="Proteomes" id="UP000801492">
    <property type="component" value="Unassembled WGS sequence"/>
</dbReference>
<dbReference type="Pfam" id="PF00201">
    <property type="entry name" value="UDPGT"/>
    <property type="match status" value="1"/>
</dbReference>
<organism evidence="5 6">
    <name type="scientific">Ignelater luminosus</name>
    <name type="common">Cucubano</name>
    <name type="synonym">Pyrophorus luminosus</name>
    <dbReference type="NCBI Taxonomy" id="2038154"/>
    <lineage>
        <taxon>Eukaryota</taxon>
        <taxon>Metazoa</taxon>
        <taxon>Ecdysozoa</taxon>
        <taxon>Arthropoda</taxon>
        <taxon>Hexapoda</taxon>
        <taxon>Insecta</taxon>
        <taxon>Pterygota</taxon>
        <taxon>Neoptera</taxon>
        <taxon>Endopterygota</taxon>
        <taxon>Coleoptera</taxon>
        <taxon>Polyphaga</taxon>
        <taxon>Elateriformia</taxon>
        <taxon>Elateroidea</taxon>
        <taxon>Elateridae</taxon>
        <taxon>Agrypninae</taxon>
        <taxon>Pyrophorini</taxon>
        <taxon>Ignelater</taxon>
    </lineage>
</organism>
<evidence type="ECO:0000256" key="2">
    <source>
        <dbReference type="ARBA" id="ARBA00022676"/>
    </source>
</evidence>
<reference evidence="5" key="1">
    <citation type="submission" date="2019-08" db="EMBL/GenBank/DDBJ databases">
        <title>The genome of the North American firefly Photinus pyralis.</title>
        <authorList>
            <consortium name="Photinus pyralis genome working group"/>
            <person name="Fallon T.R."/>
            <person name="Sander Lower S.E."/>
            <person name="Weng J.-K."/>
        </authorList>
    </citation>
    <scope>NUCLEOTIDE SEQUENCE</scope>
    <source>
        <strain evidence="5">TRF0915ILg1</strain>
        <tissue evidence="5">Whole body</tissue>
    </source>
</reference>
<dbReference type="FunFam" id="3.40.50.2000:FF:000144">
    <property type="entry name" value="UDP-glucuronosyltransferase"/>
    <property type="match status" value="1"/>
</dbReference>
<dbReference type="FunFam" id="3.40.50.2000:FF:000189">
    <property type="entry name" value="UDP-glucuronosyltransferase 2B14-like Protein"/>
    <property type="match status" value="1"/>
</dbReference>
<dbReference type="Gene3D" id="3.40.50.2000">
    <property type="entry name" value="Glycogen Phosphorylase B"/>
    <property type="match status" value="1"/>
</dbReference>
<keyword evidence="3" id="KW-0808">Transferase</keyword>
<accession>A0A8K0G1B5</accession>
<evidence type="ECO:0000313" key="6">
    <source>
        <dbReference type="Proteomes" id="UP000801492"/>
    </source>
</evidence>
<gene>
    <name evidence="5" type="ORF">ILUMI_24092</name>
</gene>
<evidence type="ECO:0000313" key="5">
    <source>
        <dbReference type="EMBL" id="KAF2882089.1"/>
    </source>
</evidence>
<name>A0A8K0G1B5_IGNLU</name>
<dbReference type="EMBL" id="VTPC01090655">
    <property type="protein sequence ID" value="KAF2882089.1"/>
    <property type="molecule type" value="Genomic_DNA"/>
</dbReference>
<evidence type="ECO:0008006" key="7">
    <source>
        <dbReference type="Google" id="ProtNLM"/>
    </source>
</evidence>
<dbReference type="OrthoDB" id="5835829at2759"/>
<dbReference type="CDD" id="cd03784">
    <property type="entry name" value="GT1_Gtf-like"/>
    <property type="match status" value="1"/>
</dbReference>
<dbReference type="AlphaFoldDB" id="A0A8K0G1B5"/>
<feature type="chain" id="PRO_5035467634" description="UDP-glucuronosyltransferase" evidence="4">
    <location>
        <begin position="20"/>
        <end position="429"/>
    </location>
</feature>
<dbReference type="GO" id="GO:0008194">
    <property type="term" value="F:UDP-glycosyltransferase activity"/>
    <property type="evidence" value="ECO:0007669"/>
    <property type="project" value="InterPro"/>
</dbReference>
<evidence type="ECO:0000256" key="3">
    <source>
        <dbReference type="ARBA" id="ARBA00022679"/>
    </source>
</evidence>
<comment type="caution">
    <text evidence="5">The sequence shown here is derived from an EMBL/GenBank/DDBJ whole genome shotgun (WGS) entry which is preliminary data.</text>
</comment>
<dbReference type="InterPro" id="IPR050271">
    <property type="entry name" value="UDP-glycosyltransferase"/>
</dbReference>
<dbReference type="InterPro" id="IPR002213">
    <property type="entry name" value="UDP_glucos_trans"/>
</dbReference>
<sequence>MKVILVGLLFVSFLQISQSYRILGLFPVQGKSHIVMFEKLMKELAKRGHEVDVLSHFPQKKPIPRYNDISVRGSLPLLVNNMSISVVKEHLTGYYDVVKFILTQVGIDICEVILNTPAAQELKNSKKKYDLVVTEIFGSDCMVGFGYHFKAPVVGMISSVILPWGGDRIGNPDNPSYIPNYLVPYLSKMSLSERLINTVILLAAKLSYNWVSHPQSTAIARKFFGPDLPDLQDLVQNTSLILVNSHFSINTARPAVPNFIEVGGLHIDPPKALPKHLQEAIDIDKSQYKGVIYLSTGSMVLTETFPSYKLQAFFDAFKELPYKVLWKADREKMPKDVNIPSNIHFEPWLPQVDILCHPNVKLFVSHGGLMGTQEAIYCGIPRLGIPLFADQLLNLKASEAMGLAISVDYNEITKENVLNAAKTLLEDPK</sequence>
<dbReference type="SUPFAM" id="SSF53756">
    <property type="entry name" value="UDP-Glycosyltransferase/glycogen phosphorylase"/>
    <property type="match status" value="1"/>
</dbReference>
<keyword evidence="6" id="KW-1185">Reference proteome</keyword>
<keyword evidence="4" id="KW-0732">Signal</keyword>
<protein>
    <recommendedName>
        <fullName evidence="7">UDP-glucuronosyltransferase</fullName>
    </recommendedName>
</protein>
<keyword evidence="2" id="KW-0328">Glycosyltransferase</keyword>
<comment type="similarity">
    <text evidence="1">Belongs to the UDP-glycosyltransferase family.</text>
</comment>
<dbReference type="PANTHER" id="PTHR48043:SF145">
    <property type="entry name" value="FI06409P-RELATED"/>
    <property type="match status" value="1"/>
</dbReference>
<evidence type="ECO:0000256" key="1">
    <source>
        <dbReference type="ARBA" id="ARBA00009995"/>
    </source>
</evidence>
<dbReference type="PANTHER" id="PTHR48043">
    <property type="entry name" value="EG:EG0003.4 PROTEIN-RELATED"/>
    <property type="match status" value="1"/>
</dbReference>
<proteinExistence type="inferred from homology"/>